<keyword evidence="2" id="KW-0732">Signal</keyword>
<feature type="transmembrane region" description="Helical" evidence="1">
    <location>
        <begin position="237"/>
        <end position="256"/>
    </location>
</feature>
<keyword evidence="1" id="KW-0812">Transmembrane</keyword>
<dbReference type="EMBL" id="OU892282">
    <property type="protein sequence ID" value="CAG9770722.1"/>
    <property type="molecule type" value="Genomic_DNA"/>
</dbReference>
<accession>A0A9N9MU78</accession>
<feature type="chain" id="PRO_5040363695" evidence="2">
    <location>
        <begin position="17"/>
        <end position="257"/>
    </location>
</feature>
<keyword evidence="1" id="KW-1133">Transmembrane helix</keyword>
<gene>
    <name evidence="3" type="ORF">CEUTPL_LOCUS11170</name>
</gene>
<dbReference type="AlphaFoldDB" id="A0A9N9MU78"/>
<feature type="transmembrane region" description="Helical" evidence="1">
    <location>
        <begin position="209"/>
        <end position="230"/>
    </location>
</feature>
<evidence type="ECO:0000313" key="3">
    <source>
        <dbReference type="EMBL" id="CAG9770722.1"/>
    </source>
</evidence>
<dbReference type="OrthoDB" id="10679828at2759"/>
<dbReference type="Proteomes" id="UP001152799">
    <property type="component" value="Chromosome 6"/>
</dbReference>
<keyword evidence="1" id="KW-0472">Membrane</keyword>
<name>A0A9N9MU78_9CUCU</name>
<protein>
    <submittedName>
        <fullName evidence="3">Uncharacterized protein</fullName>
    </submittedName>
</protein>
<evidence type="ECO:0000256" key="1">
    <source>
        <dbReference type="SAM" id="Phobius"/>
    </source>
</evidence>
<reference evidence="3" key="1">
    <citation type="submission" date="2022-01" db="EMBL/GenBank/DDBJ databases">
        <authorList>
            <person name="King R."/>
        </authorList>
    </citation>
    <scope>NUCLEOTIDE SEQUENCE</scope>
</reference>
<feature type="signal peptide" evidence="2">
    <location>
        <begin position="1"/>
        <end position="16"/>
    </location>
</feature>
<sequence length="257" mass="27388">MAKIITLVALLCVTVATPARLTKDLNIRQEIENSILKSPGIVNIVELFNTKSNPEVPEVLEAFNRGIGFNLLTVKNGFVQANIDQSEVSLIKVPVTQFGKNIVQSRASIFGNIFQTGCNTVTSLHSQLNSALSTVLNNLKSIDIGAGNNAISQVIGTVLNVVLNALQKAIELINQLVESVFGSICTSSSRKRRDVEEADSALVNFRGDIGTRSILTGAINGVVSIVGGVLKVLVKILFNNAGFLIPIVLVILVGTLL</sequence>
<evidence type="ECO:0000256" key="2">
    <source>
        <dbReference type="SAM" id="SignalP"/>
    </source>
</evidence>
<keyword evidence="4" id="KW-1185">Reference proteome</keyword>
<proteinExistence type="predicted"/>
<organism evidence="3 4">
    <name type="scientific">Ceutorhynchus assimilis</name>
    <name type="common">cabbage seed weevil</name>
    <dbReference type="NCBI Taxonomy" id="467358"/>
    <lineage>
        <taxon>Eukaryota</taxon>
        <taxon>Metazoa</taxon>
        <taxon>Ecdysozoa</taxon>
        <taxon>Arthropoda</taxon>
        <taxon>Hexapoda</taxon>
        <taxon>Insecta</taxon>
        <taxon>Pterygota</taxon>
        <taxon>Neoptera</taxon>
        <taxon>Endopterygota</taxon>
        <taxon>Coleoptera</taxon>
        <taxon>Polyphaga</taxon>
        <taxon>Cucujiformia</taxon>
        <taxon>Curculionidae</taxon>
        <taxon>Ceutorhynchinae</taxon>
        <taxon>Ceutorhynchus</taxon>
    </lineage>
</organism>
<evidence type="ECO:0000313" key="4">
    <source>
        <dbReference type="Proteomes" id="UP001152799"/>
    </source>
</evidence>